<reference evidence="2 3" key="1">
    <citation type="submission" date="2016-09" db="EMBL/GenBank/DDBJ databases">
        <title>Rhizobium sp. nov., a novel species isolated from the rice rhizosphere.</title>
        <authorList>
            <person name="Zhao J."/>
            <person name="Zhang X."/>
        </authorList>
    </citation>
    <scope>NUCLEOTIDE SEQUENCE [LARGE SCALE GENOMIC DNA]</scope>
    <source>
        <strain evidence="2 3">MH17</strain>
    </source>
</reference>
<dbReference type="InterPro" id="IPR004045">
    <property type="entry name" value="Glutathione_S-Trfase_N"/>
</dbReference>
<evidence type="ECO:0000259" key="1">
    <source>
        <dbReference type="PROSITE" id="PS50404"/>
    </source>
</evidence>
<dbReference type="InterPro" id="IPR036249">
    <property type="entry name" value="Thioredoxin-like_sf"/>
</dbReference>
<dbReference type="EMBL" id="MKIO01000025">
    <property type="protein sequence ID" value="OLP55902.1"/>
    <property type="molecule type" value="Genomic_DNA"/>
</dbReference>
<sequence length="227" mass="24884">MTRILYGLCGRDAGRPFSPHVWKTMMAMAHKGLDYRLEPVPFTAVPEIEGGATRTVPYLADGAKRIVDSFAIAAYLDQAYPDKPSLFAGAEGPARLVESWSQTVLHPAIARMALLDIHGLLAEKDQAYFRESRERAFGRTLEEVAAEGEGERTAFAGRLEPLRRTLGYQPFIGGQTPLFADYIVFGALQWLRIAGGPVPLEAGDPVALWFERCLDLHDGLGRSVPAA</sequence>
<dbReference type="OrthoDB" id="508035at2"/>
<dbReference type="STRING" id="1672749.BJF92_01965"/>
<dbReference type="AlphaFoldDB" id="A0A1Q9AKS1"/>
<dbReference type="Pfam" id="PF22041">
    <property type="entry name" value="GST_C_7"/>
    <property type="match status" value="1"/>
</dbReference>
<evidence type="ECO:0000313" key="2">
    <source>
        <dbReference type="EMBL" id="OLP55902.1"/>
    </source>
</evidence>
<accession>A0A1Q9AKS1</accession>
<dbReference type="Proteomes" id="UP000186143">
    <property type="component" value="Unassembled WGS sequence"/>
</dbReference>
<dbReference type="Gene3D" id="3.40.30.10">
    <property type="entry name" value="Glutaredoxin"/>
    <property type="match status" value="1"/>
</dbReference>
<dbReference type="PROSITE" id="PS50404">
    <property type="entry name" value="GST_NTER"/>
    <property type="match status" value="1"/>
</dbReference>
<proteinExistence type="predicted"/>
<dbReference type="CDD" id="cd03202">
    <property type="entry name" value="GST_C_etherase_LigE"/>
    <property type="match status" value="1"/>
</dbReference>
<dbReference type="SUPFAM" id="SSF47616">
    <property type="entry name" value="GST C-terminal domain-like"/>
    <property type="match status" value="1"/>
</dbReference>
<name>A0A1Q9AKS1_9HYPH</name>
<dbReference type="Pfam" id="PF13417">
    <property type="entry name" value="GST_N_3"/>
    <property type="match status" value="1"/>
</dbReference>
<evidence type="ECO:0000313" key="3">
    <source>
        <dbReference type="Proteomes" id="UP000186143"/>
    </source>
</evidence>
<dbReference type="InterPro" id="IPR036282">
    <property type="entry name" value="Glutathione-S-Trfase_C_sf"/>
</dbReference>
<gene>
    <name evidence="2" type="ORF">BJF92_01965</name>
</gene>
<dbReference type="Gene3D" id="1.20.1050.10">
    <property type="match status" value="1"/>
</dbReference>
<dbReference type="RefSeq" id="WP_075634388.1">
    <property type="nucleotide sequence ID" value="NZ_MKIO01000025.1"/>
</dbReference>
<dbReference type="SUPFAM" id="SSF52833">
    <property type="entry name" value="Thioredoxin-like"/>
    <property type="match status" value="1"/>
</dbReference>
<protein>
    <submittedName>
        <fullName evidence="2">Beta-aryl ether-cleaving protein</fullName>
    </submittedName>
</protein>
<dbReference type="InterPro" id="IPR054416">
    <property type="entry name" value="GST_UstS-like_C"/>
</dbReference>
<feature type="domain" description="GST N-terminal" evidence="1">
    <location>
        <begin position="8"/>
        <end position="84"/>
    </location>
</feature>
<organism evidence="2 3">
    <name type="scientific">Xaviernesmea rhizosphaerae</name>
    <dbReference type="NCBI Taxonomy" id="1672749"/>
    <lineage>
        <taxon>Bacteria</taxon>
        <taxon>Pseudomonadati</taxon>
        <taxon>Pseudomonadota</taxon>
        <taxon>Alphaproteobacteria</taxon>
        <taxon>Hyphomicrobiales</taxon>
        <taxon>Rhizobiaceae</taxon>
        <taxon>Rhizobium/Agrobacterium group</taxon>
        <taxon>Xaviernesmea</taxon>
    </lineage>
</organism>
<comment type="caution">
    <text evidence="2">The sequence shown here is derived from an EMBL/GenBank/DDBJ whole genome shotgun (WGS) entry which is preliminary data.</text>
</comment>